<evidence type="ECO:0000256" key="7">
    <source>
        <dbReference type="ARBA" id="ARBA00023136"/>
    </source>
</evidence>
<gene>
    <name evidence="10" type="ORF">SAMN04488058_10341</name>
</gene>
<protein>
    <submittedName>
        <fullName evidence="10">Spermidine/putrescine transport system permease protein</fullName>
    </submittedName>
</protein>
<dbReference type="OrthoDB" id="9782004at2"/>
<evidence type="ECO:0000313" key="10">
    <source>
        <dbReference type="EMBL" id="SEI99361.1"/>
    </source>
</evidence>
<comment type="similarity">
    <text evidence="2">Belongs to the binding-protein-dependent transport system permease family. CysTW subfamily.</text>
</comment>
<evidence type="ECO:0000256" key="2">
    <source>
        <dbReference type="ARBA" id="ARBA00007069"/>
    </source>
</evidence>
<evidence type="ECO:0000256" key="1">
    <source>
        <dbReference type="ARBA" id="ARBA00004651"/>
    </source>
</evidence>
<keyword evidence="5 8" id="KW-0812">Transmembrane</keyword>
<reference evidence="11" key="1">
    <citation type="submission" date="2016-10" db="EMBL/GenBank/DDBJ databases">
        <authorList>
            <person name="Varghese N."/>
            <person name="Submissions S."/>
        </authorList>
    </citation>
    <scope>NUCLEOTIDE SEQUENCE [LARGE SCALE GENOMIC DNA]</scope>
    <source>
        <strain evidence="11">CGMCC 1.10218</strain>
    </source>
</reference>
<dbReference type="InterPro" id="IPR051789">
    <property type="entry name" value="Bact_Polyamine_Transport"/>
</dbReference>
<evidence type="ECO:0000313" key="11">
    <source>
        <dbReference type="Proteomes" id="UP000199223"/>
    </source>
</evidence>
<dbReference type="PANTHER" id="PTHR43848:SF2">
    <property type="entry name" value="PUTRESCINE TRANSPORT SYSTEM PERMEASE PROTEIN POTI"/>
    <property type="match status" value="1"/>
</dbReference>
<keyword evidence="7 8" id="KW-0472">Membrane</keyword>
<dbReference type="RefSeq" id="WP_092263574.1">
    <property type="nucleotide sequence ID" value="NZ_FNZA01000003.1"/>
</dbReference>
<dbReference type="GO" id="GO:0055085">
    <property type="term" value="P:transmembrane transport"/>
    <property type="evidence" value="ECO:0007669"/>
    <property type="project" value="InterPro"/>
</dbReference>
<evidence type="ECO:0000256" key="4">
    <source>
        <dbReference type="ARBA" id="ARBA00022475"/>
    </source>
</evidence>
<feature type="transmembrane region" description="Helical" evidence="8">
    <location>
        <begin position="65"/>
        <end position="87"/>
    </location>
</feature>
<keyword evidence="3 8" id="KW-0813">Transport</keyword>
<organism evidence="10 11">
    <name type="scientific">Deinococcus reticulitermitis</name>
    <dbReference type="NCBI Taxonomy" id="856736"/>
    <lineage>
        <taxon>Bacteria</taxon>
        <taxon>Thermotogati</taxon>
        <taxon>Deinococcota</taxon>
        <taxon>Deinococci</taxon>
        <taxon>Deinococcales</taxon>
        <taxon>Deinococcaceae</taxon>
        <taxon>Deinococcus</taxon>
    </lineage>
</organism>
<dbReference type="Gene3D" id="1.10.3720.10">
    <property type="entry name" value="MetI-like"/>
    <property type="match status" value="1"/>
</dbReference>
<feature type="domain" description="ABC transmembrane type-1" evidence="9">
    <location>
        <begin position="61"/>
        <end position="258"/>
    </location>
</feature>
<dbReference type="CDD" id="cd06261">
    <property type="entry name" value="TM_PBP2"/>
    <property type="match status" value="1"/>
</dbReference>
<keyword evidence="4" id="KW-1003">Cell membrane</keyword>
<keyword evidence="11" id="KW-1185">Reference proteome</keyword>
<evidence type="ECO:0000256" key="6">
    <source>
        <dbReference type="ARBA" id="ARBA00022989"/>
    </source>
</evidence>
<keyword evidence="6 8" id="KW-1133">Transmembrane helix</keyword>
<dbReference type="SUPFAM" id="SSF161098">
    <property type="entry name" value="MetI-like"/>
    <property type="match status" value="1"/>
</dbReference>
<accession>A0A1H6V4A7</accession>
<evidence type="ECO:0000256" key="8">
    <source>
        <dbReference type="RuleBase" id="RU363032"/>
    </source>
</evidence>
<feature type="transmembrane region" description="Helical" evidence="8">
    <location>
        <begin position="7"/>
        <end position="31"/>
    </location>
</feature>
<feature type="transmembrane region" description="Helical" evidence="8">
    <location>
        <begin position="240"/>
        <end position="262"/>
    </location>
</feature>
<feature type="transmembrane region" description="Helical" evidence="8">
    <location>
        <begin position="99"/>
        <end position="122"/>
    </location>
</feature>
<dbReference type="PANTHER" id="PTHR43848">
    <property type="entry name" value="PUTRESCINE TRANSPORT SYSTEM PERMEASE PROTEIN POTI"/>
    <property type="match status" value="1"/>
</dbReference>
<dbReference type="InterPro" id="IPR035906">
    <property type="entry name" value="MetI-like_sf"/>
</dbReference>
<name>A0A1H6V4A7_9DEIO</name>
<evidence type="ECO:0000256" key="3">
    <source>
        <dbReference type="ARBA" id="ARBA00022448"/>
    </source>
</evidence>
<dbReference type="EMBL" id="FNZA01000003">
    <property type="protein sequence ID" value="SEI99361.1"/>
    <property type="molecule type" value="Genomic_DNA"/>
</dbReference>
<sequence>MTRTHPLLSLWAWVTYAFLYLPILVLIVFSFNDSRFGATWEGFTTRWYSVLFARSDVREALTNTLLVALTSTLISTVLGTLVGFGLWRYALRFRTPLTFLLVTPIVIPDVVMGVMLLMFYALVRGGLELSGWTFENGFWTVMFAHVTFQISYVALTVRSRLAGYGQDLMEAASDLGANTVQAFRQVILPLALPGVLAGALLAFTLSLDDFVVTYFTSGSGFRTLPVLIYTSVKRGVTPDINALSTLLVLFTVVAILAANALIRPRRPARDGGGNGGEA</sequence>
<evidence type="ECO:0000256" key="5">
    <source>
        <dbReference type="ARBA" id="ARBA00022692"/>
    </source>
</evidence>
<dbReference type="AlphaFoldDB" id="A0A1H6V4A7"/>
<proteinExistence type="inferred from homology"/>
<feature type="transmembrane region" description="Helical" evidence="8">
    <location>
        <begin position="186"/>
        <end position="207"/>
    </location>
</feature>
<dbReference type="STRING" id="856736.SAMN04488058_10341"/>
<dbReference type="Proteomes" id="UP000199223">
    <property type="component" value="Unassembled WGS sequence"/>
</dbReference>
<dbReference type="Pfam" id="PF00528">
    <property type="entry name" value="BPD_transp_1"/>
    <property type="match status" value="1"/>
</dbReference>
<evidence type="ECO:0000259" key="9">
    <source>
        <dbReference type="PROSITE" id="PS50928"/>
    </source>
</evidence>
<comment type="subcellular location">
    <subcellularLocation>
        <location evidence="1 8">Cell membrane</location>
        <topology evidence="1 8">Multi-pass membrane protein</topology>
    </subcellularLocation>
</comment>
<feature type="transmembrane region" description="Helical" evidence="8">
    <location>
        <begin position="137"/>
        <end position="155"/>
    </location>
</feature>
<dbReference type="GO" id="GO:0005886">
    <property type="term" value="C:plasma membrane"/>
    <property type="evidence" value="ECO:0007669"/>
    <property type="project" value="UniProtKB-SubCell"/>
</dbReference>
<dbReference type="PROSITE" id="PS50928">
    <property type="entry name" value="ABC_TM1"/>
    <property type="match status" value="1"/>
</dbReference>
<dbReference type="InterPro" id="IPR000515">
    <property type="entry name" value="MetI-like"/>
</dbReference>